<dbReference type="GO" id="GO:0009279">
    <property type="term" value="C:cell outer membrane"/>
    <property type="evidence" value="ECO:0007669"/>
    <property type="project" value="UniProtKB-SubCell"/>
</dbReference>
<evidence type="ECO:0000256" key="6">
    <source>
        <dbReference type="ARBA" id="ARBA00022729"/>
    </source>
</evidence>
<dbReference type="InterPro" id="IPR023614">
    <property type="entry name" value="Porin_dom_sf"/>
</dbReference>
<evidence type="ECO:0000256" key="9">
    <source>
        <dbReference type="ARBA" id="ARBA00023136"/>
    </source>
</evidence>
<keyword evidence="9" id="KW-0472">Membrane</keyword>
<keyword evidence="6 11" id="KW-0732">Signal</keyword>
<dbReference type="Pfam" id="PF13609">
    <property type="entry name" value="Porin_4"/>
    <property type="match status" value="1"/>
</dbReference>
<evidence type="ECO:0000256" key="2">
    <source>
        <dbReference type="ARBA" id="ARBA00011233"/>
    </source>
</evidence>
<comment type="subcellular location">
    <subcellularLocation>
        <location evidence="1">Cell outer membrane</location>
        <topology evidence="1">Multi-pass membrane protein</topology>
    </subcellularLocation>
</comment>
<dbReference type="CDD" id="cd00342">
    <property type="entry name" value="gram_neg_porins"/>
    <property type="match status" value="1"/>
</dbReference>
<accession>A0A095SQ21</accession>
<organism evidence="13 14">
    <name type="scientific">Alcanivorax nanhaiticus</name>
    <dbReference type="NCBI Taxonomy" id="1177154"/>
    <lineage>
        <taxon>Bacteria</taxon>
        <taxon>Pseudomonadati</taxon>
        <taxon>Pseudomonadota</taxon>
        <taxon>Gammaproteobacteria</taxon>
        <taxon>Oceanospirillales</taxon>
        <taxon>Alcanivoracaceae</taxon>
        <taxon>Alcanivorax</taxon>
    </lineage>
</organism>
<evidence type="ECO:0000256" key="5">
    <source>
        <dbReference type="ARBA" id="ARBA00022692"/>
    </source>
</evidence>
<feature type="chain" id="PRO_5001918173" evidence="11">
    <location>
        <begin position="23"/>
        <end position="341"/>
    </location>
</feature>
<dbReference type="eggNOG" id="COG3203">
    <property type="taxonomic scope" value="Bacteria"/>
</dbReference>
<proteinExistence type="predicted"/>
<dbReference type="SUPFAM" id="SSF56935">
    <property type="entry name" value="Porins"/>
    <property type="match status" value="1"/>
</dbReference>
<dbReference type="PATRIC" id="fig|1177154.3.peg.312"/>
<comment type="caution">
    <text evidence="13">The sequence shown here is derived from an EMBL/GenBank/DDBJ whole genome shotgun (WGS) entry which is preliminary data.</text>
</comment>
<evidence type="ECO:0000256" key="11">
    <source>
        <dbReference type="SAM" id="SignalP"/>
    </source>
</evidence>
<dbReference type="GO" id="GO:0046930">
    <property type="term" value="C:pore complex"/>
    <property type="evidence" value="ECO:0007669"/>
    <property type="project" value="UniProtKB-KW"/>
</dbReference>
<reference evidence="13 14" key="1">
    <citation type="submission" date="2012-09" db="EMBL/GenBank/DDBJ databases">
        <title>Genome Sequence of alkane-degrading Bacterium Alcanivorax sp. 19-m-6.</title>
        <authorList>
            <person name="Lai Q."/>
            <person name="Shao Z."/>
        </authorList>
    </citation>
    <scope>NUCLEOTIDE SEQUENCE [LARGE SCALE GENOMIC DNA]</scope>
    <source>
        <strain evidence="13 14">19-m-6</strain>
    </source>
</reference>
<dbReference type="STRING" id="1177154.Y5S_00309"/>
<dbReference type="OrthoDB" id="8957883at2"/>
<dbReference type="PANTHER" id="PTHR34501:SF9">
    <property type="entry name" value="MAJOR OUTER MEMBRANE PROTEIN P.IA"/>
    <property type="match status" value="1"/>
</dbReference>
<dbReference type="PANTHER" id="PTHR34501">
    <property type="entry name" value="PROTEIN YDDL-RELATED"/>
    <property type="match status" value="1"/>
</dbReference>
<feature type="signal peptide" evidence="11">
    <location>
        <begin position="1"/>
        <end position="22"/>
    </location>
</feature>
<dbReference type="InterPro" id="IPR033900">
    <property type="entry name" value="Gram_neg_porin_domain"/>
</dbReference>
<dbReference type="AlphaFoldDB" id="A0A095SQ21"/>
<name>A0A095SQ21_9GAMM</name>
<evidence type="ECO:0000256" key="1">
    <source>
        <dbReference type="ARBA" id="ARBA00004571"/>
    </source>
</evidence>
<keyword evidence="14" id="KW-1185">Reference proteome</keyword>
<evidence type="ECO:0000256" key="4">
    <source>
        <dbReference type="ARBA" id="ARBA00022452"/>
    </source>
</evidence>
<evidence type="ECO:0000259" key="12">
    <source>
        <dbReference type="Pfam" id="PF13609"/>
    </source>
</evidence>
<keyword evidence="8" id="KW-0626">Porin</keyword>
<sequence>MKKNLLAIAVGAAVAFPGLALADGPTVYGKVNVSLENADFDDGTDSDDEWSLNSNASRLGVKGDFDLDVANLKAIYQAEFEINVDDGAKGSKDSNGDSYNNTITQRNIFGGLQGNFGTIMAGKFDTPTKKAQGKIDQFNDLSGDIKNVLAGENRVSNIIQYSTPKLADMVTLNVAFVPGEGKDVDADGEADTDIADTTSISLVAEKDIFYGAVSRDTDMVDELVADSTGIESLDITRLAVGLKPGNFELGALYQLAEETEGDGEDSSIVVSGAFKIDRVKLKAQYGMTDGDQSDEEVTQVSLGADYKLAKASKVYAYGTQLEFDVADEEETIFGIGMEHKF</sequence>
<evidence type="ECO:0000313" key="13">
    <source>
        <dbReference type="EMBL" id="KGD66642.1"/>
    </source>
</evidence>
<keyword evidence="5" id="KW-0812">Transmembrane</keyword>
<evidence type="ECO:0000313" key="14">
    <source>
        <dbReference type="Proteomes" id="UP000029444"/>
    </source>
</evidence>
<feature type="domain" description="Porin" evidence="12">
    <location>
        <begin position="9"/>
        <end position="324"/>
    </location>
</feature>
<comment type="subunit">
    <text evidence="2">Homotrimer.</text>
</comment>
<evidence type="ECO:0000256" key="7">
    <source>
        <dbReference type="ARBA" id="ARBA00023065"/>
    </source>
</evidence>
<keyword evidence="10" id="KW-0998">Cell outer membrane</keyword>
<evidence type="ECO:0000256" key="3">
    <source>
        <dbReference type="ARBA" id="ARBA00022448"/>
    </source>
</evidence>
<protein>
    <submittedName>
        <fullName evidence="13">Porin</fullName>
    </submittedName>
</protein>
<dbReference type="Proteomes" id="UP000029444">
    <property type="component" value="Unassembled WGS sequence"/>
</dbReference>
<dbReference type="RefSeq" id="WP_035229709.1">
    <property type="nucleotide sequence ID" value="NZ_ARXV01000001.1"/>
</dbReference>
<keyword evidence="4" id="KW-1134">Transmembrane beta strand</keyword>
<evidence type="ECO:0000256" key="10">
    <source>
        <dbReference type="ARBA" id="ARBA00023237"/>
    </source>
</evidence>
<keyword evidence="7" id="KW-0406">Ion transport</keyword>
<evidence type="ECO:0000256" key="8">
    <source>
        <dbReference type="ARBA" id="ARBA00023114"/>
    </source>
</evidence>
<dbReference type="InterPro" id="IPR050298">
    <property type="entry name" value="Gram-neg_bact_OMP"/>
</dbReference>
<keyword evidence="3" id="KW-0813">Transport</keyword>
<dbReference type="EMBL" id="ARXV01000001">
    <property type="protein sequence ID" value="KGD66642.1"/>
    <property type="molecule type" value="Genomic_DNA"/>
</dbReference>
<gene>
    <name evidence="13" type="ORF">Y5S_00309</name>
</gene>
<dbReference type="Gene3D" id="2.40.160.10">
    <property type="entry name" value="Porin"/>
    <property type="match status" value="1"/>
</dbReference>
<dbReference type="GO" id="GO:0006811">
    <property type="term" value="P:monoatomic ion transport"/>
    <property type="evidence" value="ECO:0007669"/>
    <property type="project" value="UniProtKB-KW"/>
</dbReference>
<dbReference type="GO" id="GO:0015288">
    <property type="term" value="F:porin activity"/>
    <property type="evidence" value="ECO:0007669"/>
    <property type="project" value="UniProtKB-KW"/>
</dbReference>